<gene>
    <name evidence="4" type="ORF">FOB72_09110</name>
</gene>
<reference evidence="4 5" key="1">
    <citation type="submission" date="2019-09" db="EMBL/GenBank/DDBJ databases">
        <title>FDA dAtabase for Regulatory Grade micrObial Sequences (FDA-ARGOS): Supporting development and validation of Infectious Disease Dx tests.</title>
        <authorList>
            <person name="Sciortino C."/>
            <person name="Tallon L."/>
            <person name="Sadzewicz L."/>
            <person name="Vavikolanu K."/>
            <person name="Mehta A."/>
            <person name="Aluvathingal J."/>
            <person name="Nadendla S."/>
            <person name="Nandy P."/>
            <person name="Geyer C."/>
            <person name="Yan Y."/>
            <person name="Sichtig H."/>
        </authorList>
    </citation>
    <scope>NUCLEOTIDE SEQUENCE [LARGE SCALE GENOMIC DNA]</scope>
    <source>
        <strain evidence="4 5">FDAARGOS_664</strain>
    </source>
</reference>
<evidence type="ECO:0000313" key="4">
    <source>
        <dbReference type="EMBL" id="QET02177.1"/>
    </source>
</evidence>
<evidence type="ECO:0000256" key="1">
    <source>
        <dbReference type="ARBA" id="ARBA00023125"/>
    </source>
</evidence>
<dbReference type="SUPFAM" id="SSF56349">
    <property type="entry name" value="DNA breaking-rejoining enzymes"/>
    <property type="match status" value="1"/>
</dbReference>
<dbReference type="InterPro" id="IPR011010">
    <property type="entry name" value="DNA_brk_join_enz"/>
</dbReference>
<dbReference type="InterPro" id="IPR046668">
    <property type="entry name" value="DUF6538"/>
</dbReference>
<organism evidence="4 5">
    <name type="scientific">Cupriavidus pauculus</name>
    <dbReference type="NCBI Taxonomy" id="82633"/>
    <lineage>
        <taxon>Bacteria</taxon>
        <taxon>Pseudomonadati</taxon>
        <taxon>Pseudomonadota</taxon>
        <taxon>Betaproteobacteria</taxon>
        <taxon>Burkholderiales</taxon>
        <taxon>Burkholderiaceae</taxon>
        <taxon>Cupriavidus</taxon>
    </lineage>
</organism>
<feature type="region of interest" description="Disordered" evidence="2">
    <location>
        <begin position="86"/>
        <end position="112"/>
    </location>
</feature>
<dbReference type="GO" id="GO:0003677">
    <property type="term" value="F:DNA binding"/>
    <property type="evidence" value="ECO:0007669"/>
    <property type="project" value="UniProtKB-KW"/>
</dbReference>
<sequence>MAHLIKRGSTYYIRRPIPKHLTPLYPGKAEIVRSLRTKDRAEALRLSRAISVELDNEFATAEQTMTQRPQPMPADSIDPAYWDEAASHEQAEETAAHWDAEDEQQEKDEAEADRLERVWAIVERRRSEAGHAPIPPAIRQAVSTQNAPTAQQAKTKTSGLTLEQIIPLWQRDRQPTAKTVDAVTRAVREARDPDIHTITRAAIIAMRYRWIEAGNSVATTNKTIGFIRLLLGVAKSRGLIEANHAEGAELPPPKRAVELRLPYSPEQAEAVMDATKGMRESDPAMYWLPRLARWTGARLNELHQLRREDLQTREGNAWPHDCR</sequence>
<dbReference type="EMBL" id="CP044065">
    <property type="protein sequence ID" value="QET02177.1"/>
    <property type="molecule type" value="Genomic_DNA"/>
</dbReference>
<dbReference type="Pfam" id="PF20172">
    <property type="entry name" value="DUF6538"/>
    <property type="match status" value="1"/>
</dbReference>
<dbReference type="RefSeq" id="WP_150372218.1">
    <property type="nucleotide sequence ID" value="NZ_CP044065.1"/>
</dbReference>
<accession>A0A5P2H2A6</accession>
<name>A0A5P2H2A6_9BURK</name>
<feature type="compositionally biased region" description="Acidic residues" evidence="2">
    <location>
        <begin position="100"/>
        <end position="111"/>
    </location>
</feature>
<dbReference type="OrthoDB" id="9784724at2"/>
<dbReference type="Gene3D" id="1.10.150.130">
    <property type="match status" value="1"/>
</dbReference>
<keyword evidence="1" id="KW-0238">DNA-binding</keyword>
<feature type="domain" description="DUF6538" evidence="3">
    <location>
        <begin position="3"/>
        <end position="62"/>
    </location>
</feature>
<feature type="compositionally biased region" description="Polar residues" evidence="2">
    <location>
        <begin position="141"/>
        <end position="156"/>
    </location>
</feature>
<evidence type="ECO:0000259" key="3">
    <source>
        <dbReference type="Pfam" id="PF20172"/>
    </source>
</evidence>
<dbReference type="InterPro" id="IPR010998">
    <property type="entry name" value="Integrase_recombinase_N"/>
</dbReference>
<dbReference type="Proteomes" id="UP000322822">
    <property type="component" value="Chromosome 1"/>
</dbReference>
<proteinExistence type="predicted"/>
<evidence type="ECO:0000256" key="2">
    <source>
        <dbReference type="SAM" id="MobiDB-lite"/>
    </source>
</evidence>
<evidence type="ECO:0000313" key="5">
    <source>
        <dbReference type="Proteomes" id="UP000322822"/>
    </source>
</evidence>
<dbReference type="AlphaFoldDB" id="A0A5P2H2A6"/>
<feature type="compositionally biased region" description="Basic and acidic residues" evidence="2">
    <location>
        <begin position="86"/>
        <end position="99"/>
    </location>
</feature>
<feature type="region of interest" description="Disordered" evidence="2">
    <location>
        <begin position="129"/>
        <end position="156"/>
    </location>
</feature>
<protein>
    <recommendedName>
        <fullName evidence="3">DUF6538 domain-containing protein</fullName>
    </recommendedName>
</protein>